<dbReference type="EMBL" id="CP136891">
    <property type="protein sequence ID" value="WOK98725.1"/>
    <property type="molecule type" value="Genomic_DNA"/>
</dbReference>
<dbReference type="InterPro" id="IPR012337">
    <property type="entry name" value="RNaseH-like_sf"/>
</dbReference>
<accession>A0AAQ3Q6V2</accession>
<feature type="domain" description="RNase H type-1" evidence="1">
    <location>
        <begin position="281"/>
        <end position="397"/>
    </location>
</feature>
<proteinExistence type="predicted"/>
<dbReference type="InterPro" id="IPR036397">
    <property type="entry name" value="RNaseH_sf"/>
</dbReference>
<dbReference type="InterPro" id="IPR053151">
    <property type="entry name" value="RNase_H-like"/>
</dbReference>
<name>A0AAQ3Q6V2_9LILI</name>
<reference evidence="2 3" key="1">
    <citation type="submission" date="2023-10" db="EMBL/GenBank/DDBJ databases">
        <title>Chromosome-scale genome assembly provides insights into flower coloration mechanisms of Canna indica.</title>
        <authorList>
            <person name="Li C."/>
        </authorList>
    </citation>
    <scope>NUCLEOTIDE SEQUENCE [LARGE SCALE GENOMIC DNA]</scope>
    <source>
        <tissue evidence="2">Flower</tissue>
    </source>
</reference>
<protein>
    <recommendedName>
        <fullName evidence="1">RNase H type-1 domain-containing protein</fullName>
    </recommendedName>
</protein>
<dbReference type="Proteomes" id="UP001327560">
    <property type="component" value="Chromosome 2"/>
</dbReference>
<dbReference type="PANTHER" id="PTHR47723:SF19">
    <property type="entry name" value="POLYNUCLEOTIDYL TRANSFERASE, RIBONUCLEASE H-LIKE SUPERFAMILY PROTEIN"/>
    <property type="match status" value="1"/>
</dbReference>
<dbReference type="CDD" id="cd06222">
    <property type="entry name" value="RNase_H_like"/>
    <property type="match status" value="1"/>
</dbReference>
<dbReference type="Pfam" id="PF13456">
    <property type="entry name" value="RVT_3"/>
    <property type="match status" value="1"/>
</dbReference>
<organism evidence="2 3">
    <name type="scientific">Canna indica</name>
    <name type="common">Indian-shot</name>
    <dbReference type="NCBI Taxonomy" id="4628"/>
    <lineage>
        <taxon>Eukaryota</taxon>
        <taxon>Viridiplantae</taxon>
        <taxon>Streptophyta</taxon>
        <taxon>Embryophyta</taxon>
        <taxon>Tracheophyta</taxon>
        <taxon>Spermatophyta</taxon>
        <taxon>Magnoliopsida</taxon>
        <taxon>Liliopsida</taxon>
        <taxon>Zingiberales</taxon>
        <taxon>Cannaceae</taxon>
        <taxon>Canna</taxon>
    </lineage>
</organism>
<dbReference type="PANTHER" id="PTHR47723">
    <property type="entry name" value="OS05G0353850 PROTEIN"/>
    <property type="match status" value="1"/>
</dbReference>
<dbReference type="GO" id="GO:0004523">
    <property type="term" value="F:RNA-DNA hybrid ribonuclease activity"/>
    <property type="evidence" value="ECO:0007669"/>
    <property type="project" value="InterPro"/>
</dbReference>
<dbReference type="SUPFAM" id="SSF53098">
    <property type="entry name" value="Ribonuclease H-like"/>
    <property type="match status" value="1"/>
</dbReference>
<dbReference type="GO" id="GO:0003676">
    <property type="term" value="F:nucleic acid binding"/>
    <property type="evidence" value="ECO:0007669"/>
    <property type="project" value="InterPro"/>
</dbReference>
<dbReference type="AlphaFoldDB" id="A0AAQ3Q6V2"/>
<dbReference type="Gene3D" id="3.30.420.10">
    <property type="entry name" value="Ribonuclease H-like superfamily/Ribonuclease H"/>
    <property type="match status" value="1"/>
</dbReference>
<evidence type="ECO:0000259" key="1">
    <source>
        <dbReference type="Pfam" id="PF13456"/>
    </source>
</evidence>
<evidence type="ECO:0000313" key="2">
    <source>
        <dbReference type="EMBL" id="WOK98725.1"/>
    </source>
</evidence>
<keyword evidence="3" id="KW-1185">Reference proteome</keyword>
<sequence length="433" mass="50321">MISWDTITRSRRSGGLEIRDLRVIRKTIMSKRLLPPLNKDDSSWCRILNNQKTKWHPWMDSKGKDQSWYGKAIAENLKCLRDGFKKCVGNGRETTMWTDPWIEFIPLKLWPTYINVSELEKLEVVNEMIEGVSKFTGTEINKCHVCNMFEDESTDILIECEVAKMYWKLAETKLGIELKPKQSWAKGSWLEEGKLFDKVSSDLVINFIAISLWLLWKNRCQLKYNSRKEGLHSIFSKACREVLEYSAVKSKVSISKKVYQEKSSYLQNDIKSDSLGNMLFCDGSWKEGLPARAGFMLTDGRGRKLIGSNFTKTSSPLKAELQSIWYGLDNVRKKKLKKICVSSDCKNAIDILNRVKEIPWNMRVLVENIGMLGDLVEVNRWKFIKREENIVAHAVARIGLYDKVLGTWRSKEEINEIHFNLPRRIKFLLKNFD</sequence>
<gene>
    <name evidence="2" type="ORF">Cni_G07437</name>
</gene>
<dbReference type="InterPro" id="IPR044730">
    <property type="entry name" value="RNase_H-like_dom_plant"/>
</dbReference>
<dbReference type="InterPro" id="IPR002156">
    <property type="entry name" value="RNaseH_domain"/>
</dbReference>
<evidence type="ECO:0000313" key="3">
    <source>
        <dbReference type="Proteomes" id="UP001327560"/>
    </source>
</evidence>